<dbReference type="AlphaFoldDB" id="A0A542Z850"/>
<keyword evidence="3" id="KW-1185">Reference proteome</keyword>
<feature type="transmembrane region" description="Helical" evidence="1">
    <location>
        <begin position="52"/>
        <end position="74"/>
    </location>
</feature>
<accession>A0A542Z850</accession>
<evidence type="ECO:0000313" key="2">
    <source>
        <dbReference type="EMBL" id="TQL56494.1"/>
    </source>
</evidence>
<comment type="caution">
    <text evidence="2">The sequence shown here is derived from an EMBL/GenBank/DDBJ whole genome shotgun (WGS) entry which is preliminary data.</text>
</comment>
<proteinExistence type="predicted"/>
<gene>
    <name evidence="2" type="ORF">FB474_4111</name>
</gene>
<protein>
    <submittedName>
        <fullName evidence="2">Uncharacterized protein</fullName>
    </submittedName>
</protein>
<name>A0A542Z850_9MICO</name>
<keyword evidence="1" id="KW-0812">Transmembrane</keyword>
<keyword evidence="1" id="KW-0472">Membrane</keyword>
<organism evidence="2 3">
    <name type="scientific">Oryzihumus leptocrescens</name>
    <dbReference type="NCBI Taxonomy" id="297536"/>
    <lineage>
        <taxon>Bacteria</taxon>
        <taxon>Bacillati</taxon>
        <taxon>Actinomycetota</taxon>
        <taxon>Actinomycetes</taxon>
        <taxon>Micrococcales</taxon>
        <taxon>Intrasporangiaceae</taxon>
        <taxon>Oryzihumus</taxon>
    </lineage>
</organism>
<dbReference type="Proteomes" id="UP000319514">
    <property type="component" value="Unassembled WGS sequence"/>
</dbReference>
<dbReference type="EMBL" id="VFOQ01000003">
    <property type="protein sequence ID" value="TQL56494.1"/>
    <property type="molecule type" value="Genomic_DNA"/>
</dbReference>
<keyword evidence="1" id="KW-1133">Transmembrane helix</keyword>
<feature type="transmembrane region" description="Helical" evidence="1">
    <location>
        <begin position="21"/>
        <end position="40"/>
    </location>
</feature>
<sequence>MGGVSEPSRRRARRAPKIGPFLLTGGLLGLAAGLVISAVGPATDRYGAMGELGFLGLGCAALGVLLGGIVFVLLDRRA</sequence>
<evidence type="ECO:0000313" key="3">
    <source>
        <dbReference type="Proteomes" id="UP000319514"/>
    </source>
</evidence>
<evidence type="ECO:0000256" key="1">
    <source>
        <dbReference type="SAM" id="Phobius"/>
    </source>
</evidence>
<reference evidence="2 3" key="1">
    <citation type="submission" date="2019-06" db="EMBL/GenBank/DDBJ databases">
        <title>Sequencing the genomes of 1000 actinobacteria strains.</title>
        <authorList>
            <person name="Klenk H.-P."/>
        </authorList>
    </citation>
    <scope>NUCLEOTIDE SEQUENCE [LARGE SCALE GENOMIC DNA]</scope>
    <source>
        <strain evidence="2 3">DSM 18082</strain>
    </source>
</reference>